<evidence type="ECO:0000256" key="1">
    <source>
        <dbReference type="SAM" id="Coils"/>
    </source>
</evidence>
<keyword evidence="1" id="KW-0175">Coiled coil</keyword>
<accession>A0A426TGU5</accession>
<feature type="coiled-coil region" evidence="1">
    <location>
        <begin position="76"/>
        <end position="117"/>
    </location>
</feature>
<dbReference type="Proteomes" id="UP000274117">
    <property type="component" value="Unassembled WGS sequence"/>
</dbReference>
<evidence type="ECO:0000313" key="3">
    <source>
        <dbReference type="EMBL" id="RRR54241.1"/>
    </source>
</evidence>
<protein>
    <recommendedName>
        <fullName evidence="5">Phage protein</fullName>
    </recommendedName>
</protein>
<evidence type="ECO:0000313" key="4">
    <source>
        <dbReference type="Proteomes" id="UP000274117"/>
    </source>
</evidence>
<evidence type="ECO:0008006" key="5">
    <source>
        <dbReference type="Google" id="ProtNLM"/>
    </source>
</evidence>
<proteinExistence type="predicted"/>
<dbReference type="AlphaFoldDB" id="A0A426TGU5"/>
<comment type="caution">
    <text evidence="3">The sequence shown here is derived from an EMBL/GenBank/DDBJ whole genome shotgun (WGS) entry which is preliminary data.</text>
</comment>
<gene>
    <name evidence="3" type="ORF">EI998_02900</name>
</gene>
<organism evidence="3 4">
    <name type="scientific">Streptococcus suis</name>
    <dbReference type="NCBI Taxonomy" id="1307"/>
    <lineage>
        <taxon>Bacteria</taxon>
        <taxon>Bacillati</taxon>
        <taxon>Bacillota</taxon>
        <taxon>Bacilli</taxon>
        <taxon>Lactobacillales</taxon>
        <taxon>Streptococcaceae</taxon>
        <taxon>Streptococcus</taxon>
    </lineage>
</organism>
<reference evidence="3 4" key="1">
    <citation type="submission" date="2018-11" db="EMBL/GenBank/DDBJ databases">
        <authorList>
            <person name="Stevens M.J."/>
            <person name="Cernela N."/>
            <person name="Spoerry Serrano N."/>
            <person name="Schmitt S."/>
            <person name="Schrenzel J."/>
            <person name="Stephan R."/>
        </authorList>
    </citation>
    <scope>NUCLEOTIDE SEQUENCE [LARGE SCALE GENOMIC DNA]</scope>
    <source>
        <strain evidence="3 4">PP422</strain>
    </source>
</reference>
<name>A0A426TGU5_STRSU</name>
<dbReference type="EMBL" id="RSDO01000004">
    <property type="protein sequence ID" value="RRR54241.1"/>
    <property type="molecule type" value="Genomic_DNA"/>
</dbReference>
<reference evidence="3 4" key="2">
    <citation type="submission" date="2018-12" db="EMBL/GenBank/DDBJ databases">
        <title>Whole-genome sequences of fifteen clinical Streptococcus suis strains isolated from pigs between 2006 and 2018.</title>
        <authorList>
            <person name="Stevens M.J.A."/>
            <person name="Cernela N."/>
            <person name="Spoerry Serrano N."/>
            <person name="Schmitt S."/>
            <person name="Schrenzel J."/>
            <person name="Stephan R."/>
        </authorList>
    </citation>
    <scope>NUCLEOTIDE SEQUENCE [LARGE SCALE GENOMIC DNA]</scope>
    <source>
        <strain evidence="3 4">PP422</strain>
    </source>
</reference>
<feature type="compositionally biased region" description="Acidic residues" evidence="2">
    <location>
        <begin position="148"/>
        <end position="159"/>
    </location>
</feature>
<evidence type="ECO:0000256" key="2">
    <source>
        <dbReference type="SAM" id="MobiDB-lite"/>
    </source>
</evidence>
<feature type="compositionally biased region" description="Low complexity" evidence="2">
    <location>
        <begin position="161"/>
        <end position="179"/>
    </location>
</feature>
<feature type="region of interest" description="Disordered" evidence="2">
    <location>
        <begin position="148"/>
        <end position="179"/>
    </location>
</feature>
<sequence>MRAWKVIGKYPFLSDGEITHTEIAIASTTGSYATYTEKVVGNHMDKTENELVELAREAHFKSEYADRAMAESVQKIEEMETVVKSAKKFMQEAEMKFTDMQEAQIELTERMEAAEEERNSRFQAVEDKFRILNGSVMEMLTEFYASFEEGEVPEDESIENVDTVDGSDNSTTNTDTETE</sequence>